<dbReference type="InterPro" id="IPR027417">
    <property type="entry name" value="P-loop_NTPase"/>
</dbReference>
<organism evidence="3 4">
    <name type="scientific">Lepidopterella palustris CBS 459.81</name>
    <dbReference type="NCBI Taxonomy" id="1314670"/>
    <lineage>
        <taxon>Eukaryota</taxon>
        <taxon>Fungi</taxon>
        <taxon>Dikarya</taxon>
        <taxon>Ascomycota</taxon>
        <taxon>Pezizomycotina</taxon>
        <taxon>Dothideomycetes</taxon>
        <taxon>Pleosporomycetidae</taxon>
        <taxon>Mytilinidiales</taxon>
        <taxon>Argynnaceae</taxon>
        <taxon>Lepidopterella</taxon>
    </lineage>
</organism>
<sequence length="756" mass="85744">MRLLQLKDNGEFSLIEFVGDTIPRYAILSHTWGADDEELTFKDLVEGTGKSKAGYKKIRFCGIQAANDGLHFSWVDTCCIDKSSSAELSEAINSMFRWYRNAAKCYVYLSDVSTGSSVRSNLSSQSTWKPAFQHSRWFTRGWTLQELVAPTFVEFFSMEGERLGDKNSLMQEIHEITGISGQALQGSSLSQFSVDERMSWAARRKTKREEDAVYSLLGLFDIHMPLIYGEGREKALIRLQKEIKESSKEGPSTLLPTLPLNYESSPPSPSSNIPFRRDPDFIDRGPLLDHIRKKCSVPASRIALVGLGGVGKSQLAIEYCYRTKDRSPETCVFWVHASNAARLEQSYRDIADQVQLHGRKDLQANVFELVYGWLRNENNGKWLLVLDNADDAAALFSLAADSQKPQTSGDSKLARPLYTYLPQSKNGSILVTTRTKSVALKLVEESDIIPIQPMNGIAAEALLEKKLGEQVDKDYTAKLAATLEFMPLAIVQAAAYIRQRAPQCSVRQYLEDFHRSDMEKTSLLDYEAGNLRRDYEAKNSIIITWQISFDYIRRVRPTAADLLSLMSFFDRQGIPQFLLNRQLEAGDKTRNVASTVLKLLRNPHTLVRVLISSGHNEDSGNKNAISTFKDDMLTLRDYSFVTANVDGATFEMHALVQLATRKWLKEHDHLEKWRQQYIKNLYAEIPVGEHENWTKCRELFPHAKSAEVQKPTAKHSLREWASILHNAAWYALEVGKYVEAERIKGGGRRPKSWRCK</sequence>
<dbReference type="PANTHER" id="PTHR10622:SF11">
    <property type="entry name" value="HET-DOMAIN-CONTAINING PROTEIN"/>
    <property type="match status" value="1"/>
</dbReference>
<gene>
    <name evidence="3" type="ORF">K432DRAFT_428741</name>
</gene>
<dbReference type="Proteomes" id="UP000250266">
    <property type="component" value="Unassembled WGS sequence"/>
</dbReference>
<dbReference type="AlphaFoldDB" id="A0A8E2E302"/>
<evidence type="ECO:0000259" key="2">
    <source>
        <dbReference type="Pfam" id="PF06985"/>
    </source>
</evidence>
<protein>
    <submittedName>
        <fullName evidence="3">HET-domain-containing protein</fullName>
    </submittedName>
</protein>
<dbReference type="EMBL" id="KV745213">
    <property type="protein sequence ID" value="OCK76426.1"/>
    <property type="molecule type" value="Genomic_DNA"/>
</dbReference>
<evidence type="ECO:0000313" key="3">
    <source>
        <dbReference type="EMBL" id="OCK76426.1"/>
    </source>
</evidence>
<dbReference type="Gene3D" id="3.40.50.300">
    <property type="entry name" value="P-loop containing nucleotide triphosphate hydrolases"/>
    <property type="match status" value="1"/>
</dbReference>
<dbReference type="SUPFAM" id="SSF52540">
    <property type="entry name" value="P-loop containing nucleoside triphosphate hydrolases"/>
    <property type="match status" value="1"/>
</dbReference>
<feature type="region of interest" description="Disordered" evidence="1">
    <location>
        <begin position="248"/>
        <end position="276"/>
    </location>
</feature>
<evidence type="ECO:0000256" key="1">
    <source>
        <dbReference type="SAM" id="MobiDB-lite"/>
    </source>
</evidence>
<keyword evidence="4" id="KW-1185">Reference proteome</keyword>
<dbReference type="PANTHER" id="PTHR10622">
    <property type="entry name" value="HET DOMAIN-CONTAINING PROTEIN"/>
    <property type="match status" value="1"/>
</dbReference>
<name>A0A8E2E302_9PEZI</name>
<dbReference type="Pfam" id="PF06985">
    <property type="entry name" value="HET"/>
    <property type="match status" value="1"/>
</dbReference>
<reference evidence="3 4" key="1">
    <citation type="journal article" date="2016" name="Nat. Commun.">
        <title>Ectomycorrhizal ecology is imprinted in the genome of the dominant symbiotic fungus Cenococcum geophilum.</title>
        <authorList>
            <consortium name="DOE Joint Genome Institute"/>
            <person name="Peter M."/>
            <person name="Kohler A."/>
            <person name="Ohm R.A."/>
            <person name="Kuo A."/>
            <person name="Krutzmann J."/>
            <person name="Morin E."/>
            <person name="Arend M."/>
            <person name="Barry K.W."/>
            <person name="Binder M."/>
            <person name="Choi C."/>
            <person name="Clum A."/>
            <person name="Copeland A."/>
            <person name="Grisel N."/>
            <person name="Haridas S."/>
            <person name="Kipfer T."/>
            <person name="LaButti K."/>
            <person name="Lindquist E."/>
            <person name="Lipzen A."/>
            <person name="Maire R."/>
            <person name="Meier B."/>
            <person name="Mihaltcheva S."/>
            <person name="Molinier V."/>
            <person name="Murat C."/>
            <person name="Poggeler S."/>
            <person name="Quandt C.A."/>
            <person name="Sperisen C."/>
            <person name="Tritt A."/>
            <person name="Tisserant E."/>
            <person name="Crous P.W."/>
            <person name="Henrissat B."/>
            <person name="Nehls U."/>
            <person name="Egli S."/>
            <person name="Spatafora J.W."/>
            <person name="Grigoriev I.V."/>
            <person name="Martin F.M."/>
        </authorList>
    </citation>
    <scope>NUCLEOTIDE SEQUENCE [LARGE SCALE GENOMIC DNA]</scope>
    <source>
        <strain evidence="3 4">CBS 459.81</strain>
    </source>
</reference>
<feature type="domain" description="Heterokaryon incompatibility" evidence="2">
    <location>
        <begin position="25"/>
        <end position="116"/>
    </location>
</feature>
<dbReference type="InterPro" id="IPR010730">
    <property type="entry name" value="HET"/>
</dbReference>
<dbReference type="OrthoDB" id="5986190at2759"/>
<accession>A0A8E2E302</accession>
<evidence type="ECO:0000313" key="4">
    <source>
        <dbReference type="Proteomes" id="UP000250266"/>
    </source>
</evidence>
<proteinExistence type="predicted"/>